<keyword evidence="1" id="KW-1133">Transmembrane helix</keyword>
<dbReference type="Proteomes" id="UP000184048">
    <property type="component" value="Unassembled WGS sequence"/>
</dbReference>
<reference evidence="2 3" key="1">
    <citation type="submission" date="2016-11" db="EMBL/GenBank/DDBJ databases">
        <authorList>
            <person name="Jaros S."/>
            <person name="Januszkiewicz K."/>
            <person name="Wedrychowicz H."/>
        </authorList>
    </citation>
    <scope>NUCLEOTIDE SEQUENCE [LARGE SCALE GENOMIC DNA]</scope>
    <source>
        <strain evidence="2 3">DSM 18119</strain>
    </source>
</reference>
<keyword evidence="1" id="KW-0812">Transmembrane</keyword>
<gene>
    <name evidence="2" type="ORF">SAMN02745131_01830</name>
</gene>
<dbReference type="AlphaFoldDB" id="A0A1M4Z026"/>
<sequence>MISRQKSISGRGWHAFFKLIGKPLIMKKVYFSLVAAFLSLLSFAQDTKKVDVDINTKGDGGNWYASPWVWVVGAAVFILLLVALTRGSGRRAD</sequence>
<proteinExistence type="predicted"/>
<evidence type="ECO:0000256" key="1">
    <source>
        <dbReference type="SAM" id="Phobius"/>
    </source>
</evidence>
<protein>
    <submittedName>
        <fullName evidence="2">Uncharacterized protein</fullName>
    </submittedName>
</protein>
<name>A0A1M4Z026_9BACT</name>
<dbReference type="STRING" id="1121884.SAMN02745131_01830"/>
<evidence type="ECO:0000313" key="2">
    <source>
        <dbReference type="EMBL" id="SHF11404.1"/>
    </source>
</evidence>
<dbReference type="EMBL" id="FQUU01000006">
    <property type="protein sequence ID" value="SHF11404.1"/>
    <property type="molecule type" value="Genomic_DNA"/>
</dbReference>
<organism evidence="2 3">
    <name type="scientific">Flavisolibacter ginsengisoli DSM 18119</name>
    <dbReference type="NCBI Taxonomy" id="1121884"/>
    <lineage>
        <taxon>Bacteria</taxon>
        <taxon>Pseudomonadati</taxon>
        <taxon>Bacteroidota</taxon>
        <taxon>Chitinophagia</taxon>
        <taxon>Chitinophagales</taxon>
        <taxon>Chitinophagaceae</taxon>
        <taxon>Flavisolibacter</taxon>
    </lineage>
</organism>
<evidence type="ECO:0000313" key="3">
    <source>
        <dbReference type="Proteomes" id="UP000184048"/>
    </source>
</evidence>
<feature type="transmembrane region" description="Helical" evidence="1">
    <location>
        <begin position="68"/>
        <end position="85"/>
    </location>
</feature>
<keyword evidence="3" id="KW-1185">Reference proteome</keyword>
<keyword evidence="1" id="KW-0472">Membrane</keyword>
<accession>A0A1M4Z026</accession>